<evidence type="ECO:0000313" key="3">
    <source>
        <dbReference type="Proteomes" id="UP001223214"/>
    </source>
</evidence>
<accession>A0AAP4FW48</accession>
<dbReference type="Proteomes" id="UP001223214">
    <property type="component" value="Unassembled WGS sequence"/>
</dbReference>
<dbReference type="InterPro" id="IPR014710">
    <property type="entry name" value="RmlC-like_jellyroll"/>
</dbReference>
<evidence type="ECO:0000259" key="1">
    <source>
        <dbReference type="Pfam" id="PF05523"/>
    </source>
</evidence>
<dbReference type="SUPFAM" id="SSF51182">
    <property type="entry name" value="RmlC-like cupins"/>
    <property type="match status" value="1"/>
</dbReference>
<organism evidence="2 3">
    <name type="scientific">Lelliottia wanjuensis</name>
    <dbReference type="NCBI Taxonomy" id="3050585"/>
    <lineage>
        <taxon>Bacteria</taxon>
        <taxon>Pseudomonadati</taxon>
        <taxon>Pseudomonadota</taxon>
        <taxon>Gammaproteobacteria</taxon>
        <taxon>Enterobacterales</taxon>
        <taxon>Enterobacteriaceae</taxon>
        <taxon>Lelliottia</taxon>
    </lineage>
</organism>
<keyword evidence="3" id="KW-1185">Reference proteome</keyword>
<dbReference type="InterPro" id="IPR011051">
    <property type="entry name" value="RmlC_Cupin_sf"/>
</dbReference>
<dbReference type="Pfam" id="PF05523">
    <property type="entry name" value="FdtA"/>
    <property type="match status" value="1"/>
</dbReference>
<dbReference type="InterPro" id="IPR008894">
    <property type="entry name" value="QdtA_cupin_dom"/>
</dbReference>
<comment type="caution">
    <text evidence="2">The sequence shown here is derived from an EMBL/GenBank/DDBJ whole genome shotgun (WGS) entry which is preliminary data.</text>
</comment>
<dbReference type="AlphaFoldDB" id="A0AAP4FW48"/>
<feature type="domain" description="Sugar 3,4-ketoisomerase QdtA cupin" evidence="1">
    <location>
        <begin position="1"/>
        <end position="130"/>
    </location>
</feature>
<dbReference type="CDD" id="cd20292">
    <property type="entry name" value="cupin_QdtA-like"/>
    <property type="match status" value="1"/>
</dbReference>
<dbReference type="RefSeq" id="WP_285149358.1">
    <property type="nucleotide sequence ID" value="NZ_JASSOM010000006.1"/>
</dbReference>
<dbReference type="Gene3D" id="2.60.120.10">
    <property type="entry name" value="Jelly Rolls"/>
    <property type="match status" value="1"/>
</dbReference>
<gene>
    <name evidence="2" type="ORF">QQF32_03680</name>
</gene>
<proteinExistence type="predicted"/>
<evidence type="ECO:0000313" key="2">
    <source>
        <dbReference type="EMBL" id="MDK9362302.1"/>
    </source>
</evidence>
<dbReference type="EMBL" id="JASSOM010000006">
    <property type="protein sequence ID" value="MDK9362302.1"/>
    <property type="molecule type" value="Genomic_DNA"/>
</dbReference>
<name>A0AAP4FW48_9ENTR</name>
<protein>
    <submittedName>
        <fullName evidence="2">FdtA/QdtA family cupin domain-containing protein</fullName>
    </submittedName>
</protein>
<sequence>MKIELIPLQQHGDERGLLVALEEERNIPFLIKRVYYMFDTLQGIRRGFHAHKKTRQLAIAIKGSCSFLFDDGKEKKEIILNNSAQGVMIEPGIWHEMYDFSDDCILMVLADDIYNESDYIRNYHDFIDYVDQSYW</sequence>
<reference evidence="2 3" key="1">
    <citation type="submission" date="2023-06" db="EMBL/GenBank/DDBJ databases">
        <title>Identification and characterization of antibiotic-resistant Gram-negative bacteria.</title>
        <authorList>
            <person name="Cho G.-S."/>
            <person name="Lee J."/>
            <person name="Tai E."/>
            <person name="Jeong S."/>
            <person name="Kim I."/>
            <person name="Kim B.-E."/>
            <person name="Jeong M.-I."/>
            <person name="Oh K.-K."/>
            <person name="Franz C.M.A.P."/>
        </authorList>
    </citation>
    <scope>NUCLEOTIDE SEQUENCE [LARGE SCALE GENOMIC DNA]</scope>
    <source>
        <strain evidence="2 3">V106_12</strain>
    </source>
</reference>